<dbReference type="EMBL" id="QXFY01001695">
    <property type="protein sequence ID" value="KAE9311599.1"/>
    <property type="molecule type" value="Genomic_DNA"/>
</dbReference>
<evidence type="ECO:0000256" key="2">
    <source>
        <dbReference type="SAM" id="SignalP"/>
    </source>
</evidence>
<reference evidence="3 4" key="1">
    <citation type="submission" date="2018-09" db="EMBL/GenBank/DDBJ databases">
        <title>Genomic investigation of the strawberry pathogen Phytophthora fragariae indicates pathogenicity is determined by transcriptional variation in three key races.</title>
        <authorList>
            <person name="Adams T.M."/>
            <person name="Armitage A.D."/>
            <person name="Sobczyk M.K."/>
            <person name="Bates H.J."/>
            <person name="Dunwell J.M."/>
            <person name="Nellist C.F."/>
            <person name="Harrison R.J."/>
        </authorList>
    </citation>
    <scope>NUCLEOTIDE SEQUENCE [LARGE SCALE GENOMIC DNA]</scope>
    <source>
        <strain evidence="3 4">NOV-77</strain>
    </source>
</reference>
<gene>
    <name evidence="3" type="ORF">PF008_g20174</name>
</gene>
<feature type="compositionally biased region" description="Basic and acidic residues" evidence="1">
    <location>
        <begin position="219"/>
        <end position="228"/>
    </location>
</feature>
<sequence length="316" mass="34266">MCSTLGATGVLICNTFGGAVAQPEKVHMVQALNCSMYFRGHLGQLWRGRRLHVDTSPLRGPMCSSYTAAEATVHGEFCSEWLPYVALSEIRLYSERGTVVNPNTRFRAICRRGRLLKDVIHWTWKQHGGMLVTALCKVFNSAVRGQIAYLIQLLLLNYPRLLVPGDHTGTILLHINGGARATRTPDLVGSAHHRRSDGLRDTSVDKIPQRPHCGHAARRRTDSADHDNSPPPTTCQTGLPLGGVPSMEDRAKGLKSHTREGEAGKRTCYRCPATEQMGGAKHNCGTGRPGLAKNKKSGGLKPMGGTAAAPGETPRP</sequence>
<accession>A0A6G0R095</accession>
<dbReference type="AlphaFoldDB" id="A0A6G0R095"/>
<feature type="compositionally biased region" description="Basic and acidic residues" evidence="1">
    <location>
        <begin position="247"/>
        <end position="265"/>
    </location>
</feature>
<keyword evidence="2" id="KW-0732">Signal</keyword>
<protein>
    <submittedName>
        <fullName evidence="3">Uncharacterized protein</fullName>
    </submittedName>
</protein>
<feature type="signal peptide" evidence="2">
    <location>
        <begin position="1"/>
        <end position="21"/>
    </location>
</feature>
<comment type="caution">
    <text evidence="3">The sequence shown here is derived from an EMBL/GenBank/DDBJ whole genome shotgun (WGS) entry which is preliminary data.</text>
</comment>
<evidence type="ECO:0000256" key="1">
    <source>
        <dbReference type="SAM" id="MobiDB-lite"/>
    </source>
</evidence>
<feature type="compositionally biased region" description="Basic and acidic residues" evidence="1">
    <location>
        <begin position="196"/>
        <end position="208"/>
    </location>
</feature>
<feature type="chain" id="PRO_5026162661" evidence="2">
    <location>
        <begin position="22"/>
        <end position="316"/>
    </location>
</feature>
<evidence type="ECO:0000313" key="3">
    <source>
        <dbReference type="EMBL" id="KAE9311599.1"/>
    </source>
</evidence>
<organism evidence="3 4">
    <name type="scientific">Phytophthora fragariae</name>
    <dbReference type="NCBI Taxonomy" id="53985"/>
    <lineage>
        <taxon>Eukaryota</taxon>
        <taxon>Sar</taxon>
        <taxon>Stramenopiles</taxon>
        <taxon>Oomycota</taxon>
        <taxon>Peronosporomycetes</taxon>
        <taxon>Peronosporales</taxon>
        <taxon>Peronosporaceae</taxon>
        <taxon>Phytophthora</taxon>
    </lineage>
</organism>
<evidence type="ECO:0000313" key="4">
    <source>
        <dbReference type="Proteomes" id="UP000486351"/>
    </source>
</evidence>
<proteinExistence type="predicted"/>
<feature type="region of interest" description="Disordered" evidence="1">
    <location>
        <begin position="183"/>
        <end position="316"/>
    </location>
</feature>
<dbReference type="Proteomes" id="UP000486351">
    <property type="component" value="Unassembled WGS sequence"/>
</dbReference>
<name>A0A6G0R095_9STRA</name>